<organism evidence="1 2">
    <name type="scientific">Lactuca saligna</name>
    <name type="common">Willowleaf lettuce</name>
    <dbReference type="NCBI Taxonomy" id="75948"/>
    <lineage>
        <taxon>Eukaryota</taxon>
        <taxon>Viridiplantae</taxon>
        <taxon>Streptophyta</taxon>
        <taxon>Embryophyta</taxon>
        <taxon>Tracheophyta</taxon>
        <taxon>Spermatophyta</taxon>
        <taxon>Magnoliopsida</taxon>
        <taxon>eudicotyledons</taxon>
        <taxon>Gunneridae</taxon>
        <taxon>Pentapetalae</taxon>
        <taxon>asterids</taxon>
        <taxon>campanulids</taxon>
        <taxon>Asterales</taxon>
        <taxon>Asteraceae</taxon>
        <taxon>Cichorioideae</taxon>
        <taxon>Cichorieae</taxon>
        <taxon>Lactucinae</taxon>
        <taxon>Lactuca</taxon>
    </lineage>
</organism>
<dbReference type="AlphaFoldDB" id="A0AA35YR51"/>
<sequence length="152" mass="16724">MDKVRGELPVMQYRKLVLESNLVGYQDEVSTPKATVASLELEKVGLVDKIVISEHGVQKRWRKYSLLYFVLITSLKMMNAEHNLGLIDTDIPLYAPTRLQKMEEAFSALFCFDYLFEFGFPLANIDQLCTLVGPPNSGASTSSGGGVGASGS</sequence>
<keyword evidence="2" id="KW-1185">Reference proteome</keyword>
<accession>A0AA35YR51</accession>
<name>A0AA35YR51_LACSI</name>
<dbReference type="EMBL" id="OX465080">
    <property type="protein sequence ID" value="CAI9278705.1"/>
    <property type="molecule type" value="Genomic_DNA"/>
</dbReference>
<dbReference type="Proteomes" id="UP001177003">
    <property type="component" value="Chromosome 4"/>
</dbReference>
<gene>
    <name evidence="1" type="ORF">LSALG_LOCUS18553</name>
</gene>
<reference evidence="1" key="1">
    <citation type="submission" date="2023-04" db="EMBL/GenBank/DDBJ databases">
        <authorList>
            <person name="Vijverberg K."/>
            <person name="Xiong W."/>
            <person name="Schranz E."/>
        </authorList>
    </citation>
    <scope>NUCLEOTIDE SEQUENCE</scope>
</reference>
<evidence type="ECO:0000313" key="2">
    <source>
        <dbReference type="Proteomes" id="UP001177003"/>
    </source>
</evidence>
<protein>
    <submittedName>
        <fullName evidence="1">Uncharacterized protein</fullName>
    </submittedName>
</protein>
<proteinExistence type="predicted"/>
<evidence type="ECO:0000313" key="1">
    <source>
        <dbReference type="EMBL" id="CAI9278705.1"/>
    </source>
</evidence>